<name>A0A246DVI1_9HYPH</name>
<sequence length="122" mass="12937">MSLKLISGMMKSSGEEALLVMDAGGTNQMVVIDGKPQTEHRGVSDDAVLSDRVTDVIPAQASTLSNLPGRPHRKCRTERYVRGRGRLCAECLGRGASRDCATGRNRLENGGGVRKGRAQAGG</sequence>
<dbReference type="Proteomes" id="UP000197269">
    <property type="component" value="Unassembled WGS sequence"/>
</dbReference>
<evidence type="ECO:0000313" key="3">
    <source>
        <dbReference type="Proteomes" id="UP000197269"/>
    </source>
</evidence>
<protein>
    <submittedName>
        <fullName evidence="2">Uncharacterized protein</fullName>
    </submittedName>
</protein>
<evidence type="ECO:0000256" key="1">
    <source>
        <dbReference type="SAM" id="MobiDB-lite"/>
    </source>
</evidence>
<organism evidence="2 3">
    <name type="scientific">Rhizobium esperanzae</name>
    <dbReference type="NCBI Taxonomy" id="1967781"/>
    <lineage>
        <taxon>Bacteria</taxon>
        <taxon>Pseudomonadati</taxon>
        <taxon>Pseudomonadota</taxon>
        <taxon>Alphaproteobacteria</taxon>
        <taxon>Hyphomicrobiales</taxon>
        <taxon>Rhizobiaceae</taxon>
        <taxon>Rhizobium/Agrobacterium group</taxon>
        <taxon>Rhizobium</taxon>
    </lineage>
</organism>
<dbReference type="AlphaFoldDB" id="A0A246DVI1"/>
<proteinExistence type="predicted"/>
<comment type="caution">
    <text evidence="2">The sequence shown here is derived from an EMBL/GenBank/DDBJ whole genome shotgun (WGS) entry which is preliminary data.</text>
</comment>
<reference evidence="2 3" key="1">
    <citation type="submission" date="2017-03" db="EMBL/GenBank/DDBJ databases">
        <title>Genome of strain Rhizobium sp. CNPSo 668.</title>
        <authorList>
            <person name="Ribeiro R."/>
        </authorList>
    </citation>
    <scope>NUCLEOTIDE SEQUENCE [LARGE SCALE GENOMIC DNA]</scope>
    <source>
        <strain evidence="2 3">CNPSo 668</strain>
    </source>
</reference>
<feature type="compositionally biased region" description="Gly residues" evidence="1">
    <location>
        <begin position="109"/>
        <end position="122"/>
    </location>
</feature>
<feature type="region of interest" description="Disordered" evidence="1">
    <location>
        <begin position="100"/>
        <end position="122"/>
    </location>
</feature>
<accession>A0A246DVI1</accession>
<evidence type="ECO:0000313" key="2">
    <source>
        <dbReference type="EMBL" id="OWO94393.1"/>
    </source>
</evidence>
<dbReference type="EMBL" id="MXPU01000008">
    <property type="protein sequence ID" value="OWO94393.1"/>
    <property type="molecule type" value="Genomic_DNA"/>
</dbReference>
<gene>
    <name evidence="2" type="ORF">B5E41_14660</name>
</gene>